<dbReference type="Proteomes" id="UP000016935">
    <property type="component" value="Unassembled WGS sequence"/>
</dbReference>
<accession>R0K461</accession>
<dbReference type="RefSeq" id="XP_008028194.1">
    <property type="nucleotide sequence ID" value="XM_008030003.1"/>
</dbReference>
<dbReference type="eggNOG" id="KOG0537">
    <property type="taxonomic scope" value="Eukaryota"/>
</dbReference>
<keyword evidence="1" id="KW-0349">Heme</keyword>
<evidence type="ECO:0000313" key="7">
    <source>
        <dbReference type="Proteomes" id="UP000016935"/>
    </source>
</evidence>
<evidence type="ECO:0000313" key="6">
    <source>
        <dbReference type="EMBL" id="EOA84359.1"/>
    </source>
</evidence>
<proteinExistence type="inferred from homology"/>
<keyword evidence="2" id="KW-0479">Metal-binding</keyword>
<evidence type="ECO:0000256" key="2">
    <source>
        <dbReference type="ARBA" id="ARBA00022723"/>
    </source>
</evidence>
<dbReference type="GO" id="GO:0020037">
    <property type="term" value="F:heme binding"/>
    <property type="evidence" value="ECO:0007669"/>
    <property type="project" value="TreeGrafter"/>
</dbReference>
<keyword evidence="7" id="KW-1185">Reference proteome</keyword>
<dbReference type="HOGENOM" id="CLU_102602_4_3_1"/>
<evidence type="ECO:0000259" key="5">
    <source>
        <dbReference type="PROSITE" id="PS50255"/>
    </source>
</evidence>
<name>R0K461_EXST2</name>
<dbReference type="GO" id="GO:0016020">
    <property type="term" value="C:membrane"/>
    <property type="evidence" value="ECO:0007669"/>
    <property type="project" value="TreeGrafter"/>
</dbReference>
<dbReference type="OrthoDB" id="260519at2759"/>
<organism evidence="6 7">
    <name type="scientific">Exserohilum turcicum (strain 28A)</name>
    <name type="common">Northern leaf blight fungus</name>
    <name type="synonym">Setosphaeria turcica</name>
    <dbReference type="NCBI Taxonomy" id="671987"/>
    <lineage>
        <taxon>Eukaryota</taxon>
        <taxon>Fungi</taxon>
        <taxon>Dikarya</taxon>
        <taxon>Ascomycota</taxon>
        <taxon>Pezizomycotina</taxon>
        <taxon>Dothideomycetes</taxon>
        <taxon>Pleosporomycetidae</taxon>
        <taxon>Pleosporales</taxon>
        <taxon>Pleosporineae</taxon>
        <taxon>Pleosporaceae</taxon>
        <taxon>Exserohilum</taxon>
    </lineage>
</organism>
<dbReference type="InterPro" id="IPR050668">
    <property type="entry name" value="Cytochrome_b5"/>
</dbReference>
<dbReference type="PANTHER" id="PTHR19359">
    <property type="entry name" value="CYTOCHROME B5"/>
    <property type="match status" value="1"/>
</dbReference>
<dbReference type="PANTHER" id="PTHR19359:SF14">
    <property type="entry name" value="CYTOCHROME B5 A"/>
    <property type="match status" value="1"/>
</dbReference>
<dbReference type="GO" id="GO:0046872">
    <property type="term" value="F:metal ion binding"/>
    <property type="evidence" value="ECO:0007669"/>
    <property type="project" value="UniProtKB-KW"/>
</dbReference>
<sequence length="72" mass="7904">LFQLSQHNTQQDLWIAVFGKVYNLTAFAKDHPGGIDVLCECAGTDGTEVYEYAGHSESALSVLDRFQVGVLE</sequence>
<dbReference type="SMART" id="SM01117">
    <property type="entry name" value="Cyt-b5"/>
    <property type="match status" value="1"/>
</dbReference>
<feature type="domain" description="Cytochrome b5 heme-binding" evidence="5">
    <location>
        <begin position="1"/>
        <end position="72"/>
    </location>
</feature>
<dbReference type="Gene3D" id="3.10.120.10">
    <property type="entry name" value="Cytochrome b5-like heme/steroid binding domain"/>
    <property type="match status" value="1"/>
</dbReference>
<feature type="non-terminal residue" evidence="6">
    <location>
        <position position="72"/>
    </location>
</feature>
<evidence type="ECO:0000256" key="3">
    <source>
        <dbReference type="ARBA" id="ARBA00023004"/>
    </source>
</evidence>
<protein>
    <recommendedName>
        <fullName evidence="5">Cytochrome b5 heme-binding domain-containing protein</fullName>
    </recommendedName>
</protein>
<comment type="similarity">
    <text evidence="4">Belongs to the cytochrome b5 family.</text>
</comment>
<dbReference type="SUPFAM" id="SSF55856">
    <property type="entry name" value="Cytochrome b5-like heme/steroid binding domain"/>
    <property type="match status" value="1"/>
</dbReference>
<dbReference type="InterPro" id="IPR001199">
    <property type="entry name" value="Cyt_B5-like_heme/steroid-bd"/>
</dbReference>
<dbReference type="InterPro" id="IPR036400">
    <property type="entry name" value="Cyt_B5-like_heme/steroid_sf"/>
</dbReference>
<reference evidence="6 7" key="2">
    <citation type="journal article" date="2013" name="PLoS Genet.">
        <title>Comparative genome structure, secondary metabolite, and effector coding capacity across Cochliobolus pathogens.</title>
        <authorList>
            <person name="Condon B.J."/>
            <person name="Leng Y."/>
            <person name="Wu D."/>
            <person name="Bushley K.E."/>
            <person name="Ohm R.A."/>
            <person name="Otillar R."/>
            <person name="Martin J."/>
            <person name="Schackwitz W."/>
            <person name="Grimwood J."/>
            <person name="MohdZainudin N."/>
            <person name="Xue C."/>
            <person name="Wang R."/>
            <person name="Manning V.A."/>
            <person name="Dhillon B."/>
            <person name="Tu Z.J."/>
            <person name="Steffenson B.J."/>
            <person name="Salamov A."/>
            <person name="Sun H."/>
            <person name="Lowry S."/>
            <person name="LaButti K."/>
            <person name="Han J."/>
            <person name="Copeland A."/>
            <person name="Lindquist E."/>
            <person name="Barry K."/>
            <person name="Schmutz J."/>
            <person name="Baker S.E."/>
            <person name="Ciuffetti L.M."/>
            <person name="Grigoriev I.V."/>
            <person name="Zhong S."/>
            <person name="Turgeon B.G."/>
        </authorList>
    </citation>
    <scope>NUCLEOTIDE SEQUENCE [LARGE SCALE GENOMIC DNA]</scope>
    <source>
        <strain evidence="7">28A</strain>
    </source>
</reference>
<gene>
    <name evidence="6" type="ORF">SETTUDRAFT_63376</name>
</gene>
<dbReference type="GeneID" id="19405290"/>
<keyword evidence="3" id="KW-0408">Iron</keyword>
<dbReference type="PROSITE" id="PS50255">
    <property type="entry name" value="CYTOCHROME_B5_2"/>
    <property type="match status" value="1"/>
</dbReference>
<evidence type="ECO:0000256" key="4">
    <source>
        <dbReference type="ARBA" id="ARBA00038168"/>
    </source>
</evidence>
<dbReference type="AlphaFoldDB" id="R0K461"/>
<dbReference type="STRING" id="671987.R0K461"/>
<dbReference type="EMBL" id="KB908814">
    <property type="protein sequence ID" value="EOA84359.1"/>
    <property type="molecule type" value="Genomic_DNA"/>
</dbReference>
<reference evidence="6 7" key="1">
    <citation type="journal article" date="2012" name="PLoS Pathog.">
        <title>Diverse lifestyles and strategies of plant pathogenesis encoded in the genomes of eighteen Dothideomycetes fungi.</title>
        <authorList>
            <person name="Ohm R.A."/>
            <person name="Feau N."/>
            <person name="Henrissat B."/>
            <person name="Schoch C.L."/>
            <person name="Horwitz B.A."/>
            <person name="Barry K.W."/>
            <person name="Condon B.J."/>
            <person name="Copeland A.C."/>
            <person name="Dhillon B."/>
            <person name="Glaser F."/>
            <person name="Hesse C.N."/>
            <person name="Kosti I."/>
            <person name="LaButti K."/>
            <person name="Lindquist E.A."/>
            <person name="Lucas S."/>
            <person name="Salamov A.A."/>
            <person name="Bradshaw R.E."/>
            <person name="Ciuffetti L."/>
            <person name="Hamelin R.C."/>
            <person name="Kema G.H.J."/>
            <person name="Lawrence C."/>
            <person name="Scott J.A."/>
            <person name="Spatafora J.W."/>
            <person name="Turgeon B.G."/>
            <person name="de Wit P.J.G.M."/>
            <person name="Zhong S."/>
            <person name="Goodwin S.B."/>
            <person name="Grigoriev I.V."/>
        </authorList>
    </citation>
    <scope>NUCLEOTIDE SEQUENCE [LARGE SCALE GENOMIC DNA]</scope>
    <source>
        <strain evidence="7">28A</strain>
    </source>
</reference>
<evidence type="ECO:0000256" key="1">
    <source>
        <dbReference type="ARBA" id="ARBA00022617"/>
    </source>
</evidence>
<feature type="non-terminal residue" evidence="6">
    <location>
        <position position="1"/>
    </location>
</feature>
<dbReference type="PRINTS" id="PR00363">
    <property type="entry name" value="CYTOCHROMEB5"/>
</dbReference>
<dbReference type="Pfam" id="PF00173">
    <property type="entry name" value="Cyt-b5"/>
    <property type="match status" value="1"/>
</dbReference>